<keyword evidence="3 7" id="KW-1133">Transmembrane helix</keyword>
<evidence type="ECO:0000256" key="1">
    <source>
        <dbReference type="ARBA" id="ARBA00004141"/>
    </source>
</evidence>
<name>A0A8H3J4M6_9LECA</name>
<proteinExistence type="inferred from homology"/>
<protein>
    <recommendedName>
        <fullName evidence="8">Rhodopsin domain-containing protein</fullName>
    </recommendedName>
</protein>
<evidence type="ECO:0000256" key="4">
    <source>
        <dbReference type="ARBA" id="ARBA00023136"/>
    </source>
</evidence>
<dbReference type="InterPro" id="IPR052337">
    <property type="entry name" value="SAT4-like"/>
</dbReference>
<evidence type="ECO:0000256" key="3">
    <source>
        <dbReference type="ARBA" id="ARBA00022989"/>
    </source>
</evidence>
<dbReference type="GO" id="GO:0016020">
    <property type="term" value="C:membrane"/>
    <property type="evidence" value="ECO:0007669"/>
    <property type="project" value="UniProtKB-SubCell"/>
</dbReference>
<dbReference type="OrthoDB" id="444631at2759"/>
<dbReference type="Proteomes" id="UP000664534">
    <property type="component" value="Unassembled WGS sequence"/>
</dbReference>
<evidence type="ECO:0000256" key="7">
    <source>
        <dbReference type="SAM" id="Phobius"/>
    </source>
</evidence>
<comment type="subcellular location">
    <subcellularLocation>
        <location evidence="1">Membrane</location>
        <topology evidence="1">Multi-pass membrane protein</topology>
    </subcellularLocation>
</comment>
<dbReference type="PANTHER" id="PTHR33048">
    <property type="entry name" value="PTH11-LIKE INTEGRAL MEMBRANE PROTEIN (AFU_ORTHOLOGUE AFUA_5G11245)"/>
    <property type="match status" value="1"/>
</dbReference>
<gene>
    <name evidence="9" type="ORF">IMSHALPRED_002091</name>
</gene>
<comment type="caution">
    <text evidence="9">The sequence shown here is derived from an EMBL/GenBank/DDBJ whole genome shotgun (WGS) entry which is preliminary data.</text>
</comment>
<dbReference type="EMBL" id="CAJPDT010000133">
    <property type="protein sequence ID" value="CAF9940590.1"/>
    <property type="molecule type" value="Genomic_DNA"/>
</dbReference>
<accession>A0A8H3J4M6</accession>
<feature type="transmembrane region" description="Helical" evidence="7">
    <location>
        <begin position="111"/>
        <end position="135"/>
    </location>
</feature>
<evidence type="ECO:0000256" key="6">
    <source>
        <dbReference type="SAM" id="MobiDB-lite"/>
    </source>
</evidence>
<feature type="compositionally biased region" description="Basic and acidic residues" evidence="6">
    <location>
        <begin position="221"/>
        <end position="235"/>
    </location>
</feature>
<comment type="similarity">
    <text evidence="5">Belongs to the SAT4 family.</text>
</comment>
<keyword evidence="4 7" id="KW-0472">Membrane</keyword>
<dbReference type="Pfam" id="PF20684">
    <property type="entry name" value="Fung_rhodopsin"/>
    <property type="match status" value="1"/>
</dbReference>
<keyword evidence="10" id="KW-1185">Reference proteome</keyword>
<keyword evidence="2 7" id="KW-0812">Transmembrane</keyword>
<reference evidence="9" key="1">
    <citation type="submission" date="2021-03" db="EMBL/GenBank/DDBJ databases">
        <authorList>
            <person name="Tagirdzhanova G."/>
        </authorList>
    </citation>
    <scope>NUCLEOTIDE SEQUENCE</scope>
</reference>
<dbReference type="AlphaFoldDB" id="A0A8H3J4M6"/>
<dbReference type="InterPro" id="IPR049326">
    <property type="entry name" value="Rhodopsin_dom_fungi"/>
</dbReference>
<organism evidence="9 10">
    <name type="scientific">Imshaugia aleurites</name>
    <dbReference type="NCBI Taxonomy" id="172621"/>
    <lineage>
        <taxon>Eukaryota</taxon>
        <taxon>Fungi</taxon>
        <taxon>Dikarya</taxon>
        <taxon>Ascomycota</taxon>
        <taxon>Pezizomycotina</taxon>
        <taxon>Lecanoromycetes</taxon>
        <taxon>OSLEUM clade</taxon>
        <taxon>Lecanoromycetidae</taxon>
        <taxon>Lecanorales</taxon>
        <taxon>Lecanorineae</taxon>
        <taxon>Parmeliaceae</taxon>
        <taxon>Imshaugia</taxon>
    </lineage>
</organism>
<feature type="domain" description="Rhodopsin" evidence="8">
    <location>
        <begin position="15"/>
        <end position="204"/>
    </location>
</feature>
<evidence type="ECO:0000313" key="10">
    <source>
        <dbReference type="Proteomes" id="UP000664534"/>
    </source>
</evidence>
<evidence type="ECO:0000313" key="9">
    <source>
        <dbReference type="EMBL" id="CAF9940590.1"/>
    </source>
</evidence>
<sequence length="279" mass="31603">MYLLEAAKYGLVQITASNIERFEYYLRLQFAVTYVFWSALWSVKLALLTFFWRLFESVRTHVRPFWWVMCGITVATWTISLFLQGFACKPASSFFKLGGCSAPSSVYGANLAFHFSSICDIITDFLIMLIPFPLLSKLQINRRDNSILVVIFLLPLFVIAFAILRLVETNASGTTVDPIRLALFSTVEVTCSIIAACLPSIRLFFIPRSGTTSSNQRSSGRRNEAPFESLPDKDSLPLQNIVHTRPSQGRTESAESILRPEDKIHVRSEFLVSDRQIPR</sequence>
<evidence type="ECO:0000256" key="5">
    <source>
        <dbReference type="ARBA" id="ARBA00038359"/>
    </source>
</evidence>
<evidence type="ECO:0000259" key="8">
    <source>
        <dbReference type="Pfam" id="PF20684"/>
    </source>
</evidence>
<feature type="transmembrane region" description="Helical" evidence="7">
    <location>
        <begin position="64"/>
        <end position="87"/>
    </location>
</feature>
<feature type="transmembrane region" description="Helical" evidence="7">
    <location>
        <begin position="31"/>
        <end position="52"/>
    </location>
</feature>
<feature type="transmembrane region" description="Helical" evidence="7">
    <location>
        <begin position="179"/>
        <end position="205"/>
    </location>
</feature>
<dbReference type="PANTHER" id="PTHR33048:SF47">
    <property type="entry name" value="INTEGRAL MEMBRANE PROTEIN-RELATED"/>
    <property type="match status" value="1"/>
</dbReference>
<evidence type="ECO:0000256" key="2">
    <source>
        <dbReference type="ARBA" id="ARBA00022692"/>
    </source>
</evidence>
<feature type="transmembrane region" description="Helical" evidence="7">
    <location>
        <begin position="147"/>
        <end position="167"/>
    </location>
</feature>
<feature type="region of interest" description="Disordered" evidence="6">
    <location>
        <begin position="210"/>
        <end position="235"/>
    </location>
</feature>